<sequence length="581" mass="64138">MNLRFENFPQLLVPFAASHLNTARGIWLNKGNLAHFGEHAATDKESLVKKFAYIVPGGVTFDNLLPSEHDTEILYAERYGGSGIGENGGGARCGNIGGMQVKGVGKNILAGGDDIHHSYGGFKAAYAVHEAIYSSVLSYLLPVGVAGVHGIILTGPDAAYVSGLRRGWGGLLVREQSLRPANFLRASFFAPPQRVASYLLSDAGRVRAVNKQLLREAGDVSQVVRLFCRFLANAADQFAFARLAGIMHGAVSPSNQCLDGRWIDLTNTSFVGSAENCAGGNRDSASFHEEADMPIHIAISLIKEFAKFNCQQMGVQPFVDYYRECLSERYCVHLEYVLGLHRGSFRPRQNHSLLAPLVQSILKIHADAPVIYDRWPTDPPQRQPIFDLIACLFIAASGRPPESSQSNPQPFNSTWLLQFRQTLIDSKPPAAGLAVSPHHCIVGSAINAAKRQLLTPFFYKGRLERRVCQMLENDQIDHLEKYIPMVVNASKWILNLEDSPLVTMLELPELAIAFDSPTGKYVATVGSRKTRVFSETRDLIEWCGNLDPRLFVADEFDFLPYMRRALGLIERMDSAAAHAQR</sequence>
<gene>
    <name evidence="1" type="ORF">J2X20_004596</name>
</gene>
<accession>A0ABU1YST4</accession>
<dbReference type="RefSeq" id="WP_310270062.1">
    <property type="nucleotide sequence ID" value="NZ_JAVDXU010000004.1"/>
</dbReference>
<organism evidence="1 2">
    <name type="scientific">Roseateles saccharophilus</name>
    <name type="common">Pseudomonas saccharophila</name>
    <dbReference type="NCBI Taxonomy" id="304"/>
    <lineage>
        <taxon>Bacteria</taxon>
        <taxon>Pseudomonadati</taxon>
        <taxon>Pseudomonadota</taxon>
        <taxon>Betaproteobacteria</taxon>
        <taxon>Burkholderiales</taxon>
        <taxon>Sphaerotilaceae</taxon>
        <taxon>Roseateles</taxon>
    </lineage>
</organism>
<reference evidence="1 2" key="1">
    <citation type="submission" date="2023-07" db="EMBL/GenBank/DDBJ databases">
        <title>Sorghum-associated microbial communities from plants grown in Nebraska, USA.</title>
        <authorList>
            <person name="Schachtman D."/>
        </authorList>
    </citation>
    <scope>NUCLEOTIDE SEQUENCE [LARGE SCALE GENOMIC DNA]</scope>
    <source>
        <strain evidence="1 2">BE314</strain>
    </source>
</reference>
<protein>
    <submittedName>
        <fullName evidence="1">Uncharacterized protein</fullName>
    </submittedName>
</protein>
<evidence type="ECO:0000313" key="2">
    <source>
        <dbReference type="Proteomes" id="UP001180453"/>
    </source>
</evidence>
<comment type="caution">
    <text evidence="1">The sequence shown here is derived from an EMBL/GenBank/DDBJ whole genome shotgun (WGS) entry which is preliminary data.</text>
</comment>
<evidence type="ECO:0000313" key="1">
    <source>
        <dbReference type="EMBL" id="MDR7271922.1"/>
    </source>
</evidence>
<name>A0ABU1YST4_ROSSA</name>
<dbReference type="Proteomes" id="UP001180453">
    <property type="component" value="Unassembled WGS sequence"/>
</dbReference>
<keyword evidence="2" id="KW-1185">Reference proteome</keyword>
<dbReference type="EMBL" id="JAVDXU010000004">
    <property type="protein sequence ID" value="MDR7271922.1"/>
    <property type="molecule type" value="Genomic_DNA"/>
</dbReference>
<proteinExistence type="predicted"/>